<reference evidence="2" key="1">
    <citation type="submission" date="2020-05" db="UniProtKB">
        <authorList>
            <consortium name="EnsemblMetazoa"/>
        </authorList>
    </citation>
    <scope>IDENTIFICATION</scope>
    <source>
        <strain evidence="2">TTRI</strain>
    </source>
</reference>
<dbReference type="VEuPathDB" id="VectorBase:GAUT045497"/>
<keyword evidence="3" id="KW-1185">Reference proteome</keyword>
<keyword evidence="1" id="KW-0472">Membrane</keyword>
<keyword evidence="1" id="KW-1133">Transmembrane helix</keyword>
<keyword evidence="1" id="KW-0812">Transmembrane</keyword>
<dbReference type="AlphaFoldDB" id="A0A1A9VRV2"/>
<evidence type="ECO:0000256" key="1">
    <source>
        <dbReference type="SAM" id="Phobius"/>
    </source>
</evidence>
<accession>A0A1A9VRV2</accession>
<dbReference type="Proteomes" id="UP000078200">
    <property type="component" value="Unassembled WGS sequence"/>
</dbReference>
<evidence type="ECO:0000313" key="2">
    <source>
        <dbReference type="EnsemblMetazoa" id="GAUT045497-PA"/>
    </source>
</evidence>
<protein>
    <submittedName>
        <fullName evidence="2">Uncharacterized protein</fullName>
    </submittedName>
</protein>
<organism evidence="2 3">
    <name type="scientific">Glossina austeni</name>
    <name type="common">Savannah tsetse fly</name>
    <dbReference type="NCBI Taxonomy" id="7395"/>
    <lineage>
        <taxon>Eukaryota</taxon>
        <taxon>Metazoa</taxon>
        <taxon>Ecdysozoa</taxon>
        <taxon>Arthropoda</taxon>
        <taxon>Hexapoda</taxon>
        <taxon>Insecta</taxon>
        <taxon>Pterygota</taxon>
        <taxon>Neoptera</taxon>
        <taxon>Endopterygota</taxon>
        <taxon>Diptera</taxon>
        <taxon>Brachycera</taxon>
        <taxon>Muscomorpha</taxon>
        <taxon>Hippoboscoidea</taxon>
        <taxon>Glossinidae</taxon>
        <taxon>Glossina</taxon>
    </lineage>
</organism>
<proteinExistence type="predicted"/>
<sequence length="145" mass="16866">MNAIRNIYLSLTNAGSSSSQKANLLIAVWYGMVWYVYWGWLAWLPYRLRNRGGGDFIVIDILLYSRRHFRLRVQQAEANKSANVFMLSLMDEYLHLKFEPQVFKLLEVFKSSLRFRGVSEAKVTQFIPQPHILVSQIALTAVGYF</sequence>
<dbReference type="EnsemblMetazoa" id="GAUT045497-RA">
    <property type="protein sequence ID" value="GAUT045497-PA"/>
    <property type="gene ID" value="GAUT045497"/>
</dbReference>
<name>A0A1A9VRV2_GLOAU</name>
<evidence type="ECO:0000313" key="3">
    <source>
        <dbReference type="Proteomes" id="UP000078200"/>
    </source>
</evidence>
<feature type="transmembrane region" description="Helical" evidence="1">
    <location>
        <begin position="24"/>
        <end position="44"/>
    </location>
</feature>